<dbReference type="CDD" id="cd07377">
    <property type="entry name" value="WHTH_GntR"/>
    <property type="match status" value="1"/>
</dbReference>
<keyword evidence="1" id="KW-0805">Transcription regulation</keyword>
<dbReference type="InterPro" id="IPR036390">
    <property type="entry name" value="WH_DNA-bd_sf"/>
</dbReference>
<dbReference type="HOGENOM" id="CLU_017584_10_2_9"/>
<evidence type="ECO:0000256" key="1">
    <source>
        <dbReference type="ARBA" id="ARBA00023015"/>
    </source>
</evidence>
<evidence type="ECO:0000259" key="4">
    <source>
        <dbReference type="PROSITE" id="PS50949"/>
    </source>
</evidence>
<dbReference type="Proteomes" id="UP000030647">
    <property type="component" value="Unassembled WGS sequence"/>
</dbReference>
<reference evidence="6" key="1">
    <citation type="journal article" date="2013" name="Genome Announc.">
        <title>Whole-Genome Sequencing of Lactobacillus shenzhenensis Strain LY-73T.</title>
        <authorList>
            <person name="Lin Z."/>
            <person name="Liu Z."/>
            <person name="Yang R."/>
            <person name="Zou Y."/>
            <person name="Wan D."/>
            <person name="Chen J."/>
            <person name="Guo M."/>
            <person name="Zhao J."/>
            <person name="Fang C."/>
            <person name="Yang R."/>
            <person name="Liu F."/>
        </authorList>
    </citation>
    <scope>NUCLEOTIDE SEQUENCE [LARGE SCALE GENOMIC DNA]</scope>
    <source>
        <strain evidence="6">LY-73</strain>
    </source>
</reference>
<gene>
    <name evidence="5" type="ORF">L248_2795</name>
</gene>
<keyword evidence="2" id="KW-0238">DNA-binding</keyword>
<dbReference type="EMBL" id="KI271587">
    <property type="protein sequence ID" value="ERL65396.1"/>
    <property type="molecule type" value="Genomic_DNA"/>
</dbReference>
<dbReference type="InterPro" id="IPR036388">
    <property type="entry name" value="WH-like_DNA-bd_sf"/>
</dbReference>
<dbReference type="STRING" id="1231336.L248_2795"/>
<dbReference type="Gene3D" id="1.10.10.10">
    <property type="entry name" value="Winged helix-like DNA-binding domain superfamily/Winged helix DNA-binding domain"/>
    <property type="match status" value="1"/>
</dbReference>
<dbReference type="eggNOG" id="COG1725">
    <property type="taxonomic scope" value="Bacteria"/>
</dbReference>
<dbReference type="SMART" id="SM00345">
    <property type="entry name" value="HTH_GNTR"/>
    <property type="match status" value="1"/>
</dbReference>
<dbReference type="Pfam" id="PF00392">
    <property type="entry name" value="GntR"/>
    <property type="match status" value="1"/>
</dbReference>
<evidence type="ECO:0000256" key="3">
    <source>
        <dbReference type="ARBA" id="ARBA00023163"/>
    </source>
</evidence>
<organism evidence="5 6">
    <name type="scientific">Schleiferilactobacillus shenzhenensis LY-73</name>
    <dbReference type="NCBI Taxonomy" id="1231336"/>
    <lineage>
        <taxon>Bacteria</taxon>
        <taxon>Bacillati</taxon>
        <taxon>Bacillota</taxon>
        <taxon>Bacilli</taxon>
        <taxon>Lactobacillales</taxon>
        <taxon>Lactobacillaceae</taxon>
        <taxon>Schleiferilactobacillus</taxon>
    </lineage>
</organism>
<keyword evidence="3" id="KW-0804">Transcription</keyword>
<dbReference type="GO" id="GO:0003700">
    <property type="term" value="F:DNA-binding transcription factor activity"/>
    <property type="evidence" value="ECO:0007669"/>
    <property type="project" value="InterPro"/>
</dbReference>
<feature type="domain" description="HTH gntR-type" evidence="4">
    <location>
        <begin position="22"/>
        <end position="90"/>
    </location>
</feature>
<keyword evidence="6" id="KW-1185">Reference proteome</keyword>
<dbReference type="PANTHER" id="PTHR38445">
    <property type="entry name" value="HTH-TYPE TRANSCRIPTIONAL REPRESSOR YTRA"/>
    <property type="match status" value="1"/>
</dbReference>
<dbReference type="InterPro" id="IPR000524">
    <property type="entry name" value="Tscrpt_reg_HTH_GntR"/>
</dbReference>
<proteinExistence type="predicted"/>
<evidence type="ECO:0000313" key="6">
    <source>
        <dbReference type="Proteomes" id="UP000030647"/>
    </source>
</evidence>
<dbReference type="PROSITE" id="PS50949">
    <property type="entry name" value="HTH_GNTR"/>
    <property type="match status" value="1"/>
</dbReference>
<dbReference type="GO" id="GO:0003677">
    <property type="term" value="F:DNA binding"/>
    <property type="evidence" value="ECO:0007669"/>
    <property type="project" value="UniProtKB-KW"/>
</dbReference>
<dbReference type="AlphaFoldDB" id="U4TKN4"/>
<dbReference type="PANTHER" id="PTHR38445:SF12">
    <property type="entry name" value="GNTR-FAMILY TRANSCRIPTIONAL REGULATOR"/>
    <property type="match status" value="1"/>
</dbReference>
<protein>
    <recommendedName>
        <fullName evidence="4">HTH gntR-type domain-containing protein</fullName>
    </recommendedName>
</protein>
<name>U4TKN4_9LACO</name>
<evidence type="ECO:0000256" key="2">
    <source>
        <dbReference type="ARBA" id="ARBA00023125"/>
    </source>
</evidence>
<accession>U4TKN4</accession>
<dbReference type="SUPFAM" id="SSF46785">
    <property type="entry name" value="Winged helix' DNA-binding domain"/>
    <property type="match status" value="1"/>
</dbReference>
<dbReference type="OrthoDB" id="9808770at2"/>
<sequence>MQAIQPKAVIFVQFHITEDSAQPIYIQLAQQIIIGVATGELHPGEQLPATRILGTSLNIDPMTVSKCYQLLKTDGYVEGDRHRGTRISTQLPITTDEIITPELTVALAKGLLQGLTIRQLQDLCQQILLHFHPLPQSTPKMPQS</sequence>
<evidence type="ECO:0000313" key="5">
    <source>
        <dbReference type="EMBL" id="ERL65396.1"/>
    </source>
</evidence>